<dbReference type="AlphaFoldDB" id="X6LMF0"/>
<comment type="caution">
    <text evidence="2">The sequence shown here is derived from an EMBL/GenBank/DDBJ whole genome shotgun (WGS) entry which is preliminary data.</text>
</comment>
<gene>
    <name evidence="2" type="ORF">RFI_34877</name>
</gene>
<dbReference type="Proteomes" id="UP000023152">
    <property type="component" value="Unassembled WGS sequence"/>
</dbReference>
<dbReference type="EMBL" id="ASPP01035507">
    <property type="protein sequence ID" value="ETO02551.1"/>
    <property type="molecule type" value="Genomic_DNA"/>
</dbReference>
<protein>
    <submittedName>
        <fullName evidence="2">Uncharacterized protein</fullName>
    </submittedName>
</protein>
<name>X6LMF0_RETFI</name>
<organism evidence="2 3">
    <name type="scientific">Reticulomyxa filosa</name>
    <dbReference type="NCBI Taxonomy" id="46433"/>
    <lineage>
        <taxon>Eukaryota</taxon>
        <taxon>Sar</taxon>
        <taxon>Rhizaria</taxon>
        <taxon>Retaria</taxon>
        <taxon>Foraminifera</taxon>
        <taxon>Monothalamids</taxon>
        <taxon>Reticulomyxidae</taxon>
        <taxon>Reticulomyxa</taxon>
    </lineage>
</organism>
<sequence length="74" mass="9469">EKKKKLNLEWIRSQLNISFFVFEKIIKYNYVCVCVKRKWKKRKINRKKKKERKKKEKRKKKERKKERKIGKKMK</sequence>
<keyword evidence="3" id="KW-1185">Reference proteome</keyword>
<evidence type="ECO:0000313" key="3">
    <source>
        <dbReference type="Proteomes" id="UP000023152"/>
    </source>
</evidence>
<evidence type="ECO:0000256" key="1">
    <source>
        <dbReference type="SAM" id="MobiDB-lite"/>
    </source>
</evidence>
<proteinExistence type="predicted"/>
<reference evidence="2 3" key="1">
    <citation type="journal article" date="2013" name="Curr. Biol.">
        <title>The Genome of the Foraminiferan Reticulomyxa filosa.</title>
        <authorList>
            <person name="Glockner G."/>
            <person name="Hulsmann N."/>
            <person name="Schleicher M."/>
            <person name="Noegel A.A."/>
            <person name="Eichinger L."/>
            <person name="Gallinger C."/>
            <person name="Pawlowski J."/>
            <person name="Sierra R."/>
            <person name="Euteneuer U."/>
            <person name="Pillet L."/>
            <person name="Moustafa A."/>
            <person name="Platzer M."/>
            <person name="Groth M."/>
            <person name="Szafranski K."/>
            <person name="Schliwa M."/>
        </authorList>
    </citation>
    <scope>NUCLEOTIDE SEQUENCE [LARGE SCALE GENOMIC DNA]</scope>
</reference>
<feature type="non-terminal residue" evidence="2">
    <location>
        <position position="1"/>
    </location>
</feature>
<feature type="region of interest" description="Disordered" evidence="1">
    <location>
        <begin position="42"/>
        <end position="74"/>
    </location>
</feature>
<evidence type="ECO:0000313" key="2">
    <source>
        <dbReference type="EMBL" id="ETO02551.1"/>
    </source>
</evidence>
<accession>X6LMF0</accession>